<proteinExistence type="predicted"/>
<dbReference type="Proteomes" id="UP000295416">
    <property type="component" value="Unassembled WGS sequence"/>
</dbReference>
<gene>
    <name evidence="2" type="ORF">EV207_12315</name>
</gene>
<feature type="transmembrane region" description="Helical" evidence="1">
    <location>
        <begin position="71"/>
        <end position="89"/>
    </location>
</feature>
<evidence type="ECO:0000256" key="1">
    <source>
        <dbReference type="SAM" id="Phobius"/>
    </source>
</evidence>
<reference evidence="2 3" key="1">
    <citation type="submission" date="2019-03" db="EMBL/GenBank/DDBJ databases">
        <title>Genomic Encyclopedia of Type Strains, Phase IV (KMG-IV): sequencing the most valuable type-strain genomes for metagenomic binning, comparative biology and taxonomic classification.</title>
        <authorList>
            <person name="Goeker M."/>
        </authorList>
    </citation>
    <scope>NUCLEOTIDE SEQUENCE [LARGE SCALE GENOMIC DNA]</scope>
    <source>
        <strain evidence="2 3">DSM 19377</strain>
    </source>
</reference>
<feature type="transmembrane region" description="Helical" evidence="1">
    <location>
        <begin position="192"/>
        <end position="222"/>
    </location>
</feature>
<keyword evidence="3" id="KW-1185">Reference proteome</keyword>
<dbReference type="RefSeq" id="WP_132746878.1">
    <property type="nucleotide sequence ID" value="NZ_SLXK01000023.1"/>
</dbReference>
<dbReference type="Pfam" id="PF03988">
    <property type="entry name" value="DUF347"/>
    <property type="match status" value="4"/>
</dbReference>
<feature type="transmembrane region" description="Helical" evidence="1">
    <location>
        <begin position="242"/>
        <end position="265"/>
    </location>
</feature>
<dbReference type="InterPro" id="IPR007136">
    <property type="entry name" value="DUF347"/>
</dbReference>
<name>A0A4R2NTM5_9BACL</name>
<accession>A0A4R2NTM5</accession>
<dbReference type="AlphaFoldDB" id="A0A4R2NTM5"/>
<dbReference type="OrthoDB" id="9794709at2"/>
<dbReference type="EMBL" id="SLXK01000023">
    <property type="protein sequence ID" value="TCP24844.1"/>
    <property type="molecule type" value="Genomic_DNA"/>
</dbReference>
<keyword evidence="1" id="KW-0812">Transmembrane</keyword>
<feature type="transmembrane region" description="Helical" evidence="1">
    <location>
        <begin position="95"/>
        <end position="115"/>
    </location>
</feature>
<keyword evidence="1" id="KW-1133">Transmembrane helix</keyword>
<keyword evidence="1" id="KW-0472">Membrane</keyword>
<evidence type="ECO:0000313" key="2">
    <source>
        <dbReference type="EMBL" id="TCP24844.1"/>
    </source>
</evidence>
<evidence type="ECO:0000313" key="3">
    <source>
        <dbReference type="Proteomes" id="UP000295416"/>
    </source>
</evidence>
<feature type="transmembrane region" description="Helical" evidence="1">
    <location>
        <begin position="39"/>
        <end position="59"/>
    </location>
</feature>
<feature type="transmembrane region" description="Helical" evidence="1">
    <location>
        <begin position="159"/>
        <end position="180"/>
    </location>
</feature>
<protein>
    <submittedName>
        <fullName evidence="2">Putative membrane-anchored protein</fullName>
    </submittedName>
</protein>
<comment type="caution">
    <text evidence="2">The sequence shown here is derived from an EMBL/GenBank/DDBJ whole genome shotgun (WGS) entry which is preliminary data.</text>
</comment>
<organism evidence="2 3">
    <name type="scientific">Scopulibacillus darangshiensis</name>
    <dbReference type="NCBI Taxonomy" id="442528"/>
    <lineage>
        <taxon>Bacteria</taxon>
        <taxon>Bacillati</taxon>
        <taxon>Bacillota</taxon>
        <taxon>Bacilli</taxon>
        <taxon>Bacillales</taxon>
        <taxon>Sporolactobacillaceae</taxon>
        <taxon>Scopulibacillus</taxon>
    </lineage>
</organism>
<feature type="transmembrane region" description="Helical" evidence="1">
    <location>
        <begin position="127"/>
        <end position="143"/>
    </location>
</feature>
<sequence>MEQYGKDQNNRGNPSISNKAEAAPSLGRQMLNKVPEITIYFWIIKILATTVGETAADLLNEKLNLGLTNTTLVMGGLLLITLFFQFRSLKYVPRIYWLAVVLISVVGTLGSDNLVDNLGVPLKTTTIIFSLLLLATFAAWYMSEKTLSIHSIHTTKREAFYWLAILFTFALGTSAGDLIAEGINLGYWKSALMFAALIAAVTIAYYFFKLNAVLAFWIAYILTRPFGASLGDFLSQPRHAGGLGLGTVGTSAIFLITILCLVFYLTKTRIDDPDQSR</sequence>